<protein>
    <submittedName>
        <fullName evidence="1">Uncharacterized protein</fullName>
    </submittedName>
</protein>
<accession>A0A1I6QQA6</accession>
<proteinExistence type="predicted"/>
<evidence type="ECO:0000313" key="1">
    <source>
        <dbReference type="EMBL" id="SFS54549.1"/>
    </source>
</evidence>
<dbReference type="OrthoDB" id="7873102at2"/>
<organism evidence="1 2">
    <name type="scientific">Alloyangia pacifica</name>
    <dbReference type="NCBI Taxonomy" id="311180"/>
    <lineage>
        <taxon>Bacteria</taxon>
        <taxon>Pseudomonadati</taxon>
        <taxon>Pseudomonadota</taxon>
        <taxon>Alphaproteobacteria</taxon>
        <taxon>Rhodobacterales</taxon>
        <taxon>Roseobacteraceae</taxon>
        <taxon>Alloyangia</taxon>
    </lineage>
</organism>
<sequence>MIEIEVFHTHLYPGAKGRVTAGSATAAETPAVLLFADGMRADARLSGSVLTVAGYRTAAGSRIASKVWKLSFDGTDIAVTARIA</sequence>
<dbReference type="AlphaFoldDB" id="A0A1I6QQA6"/>
<reference evidence="2" key="1">
    <citation type="submission" date="2016-10" db="EMBL/GenBank/DDBJ databases">
        <authorList>
            <person name="Varghese N."/>
            <person name="Submissions S."/>
        </authorList>
    </citation>
    <scope>NUCLEOTIDE SEQUENCE [LARGE SCALE GENOMIC DNA]</scope>
    <source>
        <strain evidence="2">DSM 26894</strain>
    </source>
</reference>
<evidence type="ECO:0000313" key="2">
    <source>
        <dbReference type="Proteomes" id="UP000199392"/>
    </source>
</evidence>
<keyword evidence="2" id="KW-1185">Reference proteome</keyword>
<dbReference type="EMBL" id="FOZW01000002">
    <property type="protein sequence ID" value="SFS54549.1"/>
    <property type="molecule type" value="Genomic_DNA"/>
</dbReference>
<name>A0A1I6QQA6_9RHOB</name>
<dbReference type="RefSeq" id="WP_092419479.1">
    <property type="nucleotide sequence ID" value="NZ_FNCL01000001.1"/>
</dbReference>
<gene>
    <name evidence="1" type="ORF">SAMN04488050_102228</name>
</gene>
<dbReference type="STRING" id="311180.SAMN04488050_102228"/>
<dbReference type="Proteomes" id="UP000199392">
    <property type="component" value="Unassembled WGS sequence"/>
</dbReference>